<name>A0A194V894_CYTMA</name>
<gene>
    <name evidence="1" type="ORF">VP1G_11162</name>
</gene>
<dbReference type="OrthoDB" id="10318073at2759"/>
<protein>
    <submittedName>
        <fullName evidence="1">Uncharacterized protein</fullName>
    </submittedName>
</protein>
<keyword evidence="2" id="KW-1185">Reference proteome</keyword>
<organism evidence="1 2">
    <name type="scientific">Cytospora mali</name>
    <name type="common">Apple Valsa canker fungus</name>
    <name type="synonym">Valsa mali</name>
    <dbReference type="NCBI Taxonomy" id="578113"/>
    <lineage>
        <taxon>Eukaryota</taxon>
        <taxon>Fungi</taxon>
        <taxon>Dikarya</taxon>
        <taxon>Ascomycota</taxon>
        <taxon>Pezizomycotina</taxon>
        <taxon>Sordariomycetes</taxon>
        <taxon>Sordariomycetidae</taxon>
        <taxon>Diaporthales</taxon>
        <taxon>Cytosporaceae</taxon>
        <taxon>Cytospora</taxon>
    </lineage>
</organism>
<accession>A0A194V894</accession>
<dbReference type="EMBL" id="KN714743">
    <property type="protein sequence ID" value="KUI60109.1"/>
    <property type="molecule type" value="Genomic_DNA"/>
</dbReference>
<sequence>MAQQKGLRVRDRQKKRRNAFVGPVSPWPTIFVLKCPPKDNAVYWISLELKYEKKNSNETTIGSLGSDIAFSESVFFKGLYVKVTWEKAFPQAKSGFP</sequence>
<reference evidence="2" key="1">
    <citation type="submission" date="2014-12" db="EMBL/GenBank/DDBJ databases">
        <title>Genome Sequence of Valsa Canker Pathogens Uncovers a Specific Adaption of Colonization on Woody Bark.</title>
        <authorList>
            <person name="Yin Z."/>
            <person name="Liu H."/>
            <person name="Gao X."/>
            <person name="Li Z."/>
            <person name="Song N."/>
            <person name="Ke X."/>
            <person name="Dai Q."/>
            <person name="Wu Y."/>
            <person name="Sun Y."/>
            <person name="Xu J.-R."/>
            <person name="Kang Z.K."/>
            <person name="Wang L."/>
            <person name="Huang L."/>
        </authorList>
    </citation>
    <scope>NUCLEOTIDE SEQUENCE [LARGE SCALE GENOMIC DNA]</scope>
    <source>
        <strain evidence="2">SXYL134</strain>
    </source>
</reference>
<dbReference type="Proteomes" id="UP000078576">
    <property type="component" value="Unassembled WGS sequence"/>
</dbReference>
<proteinExistence type="predicted"/>
<dbReference type="AlphaFoldDB" id="A0A194V894"/>
<evidence type="ECO:0000313" key="2">
    <source>
        <dbReference type="Proteomes" id="UP000078576"/>
    </source>
</evidence>
<evidence type="ECO:0000313" key="1">
    <source>
        <dbReference type="EMBL" id="KUI60109.1"/>
    </source>
</evidence>